<evidence type="ECO:0000313" key="9">
    <source>
        <dbReference type="EMBL" id="CAB4000895.1"/>
    </source>
</evidence>
<feature type="transmembrane region" description="Helical" evidence="8">
    <location>
        <begin position="205"/>
        <end position="228"/>
    </location>
</feature>
<evidence type="ECO:0000256" key="3">
    <source>
        <dbReference type="ARBA" id="ARBA00022692"/>
    </source>
</evidence>
<feature type="transmembrane region" description="Helical" evidence="8">
    <location>
        <begin position="111"/>
        <end position="131"/>
    </location>
</feature>
<evidence type="ECO:0000256" key="1">
    <source>
        <dbReference type="ARBA" id="ARBA00004141"/>
    </source>
</evidence>
<dbReference type="AlphaFoldDB" id="A0A6S7H5E3"/>
<dbReference type="GO" id="GO:0046872">
    <property type="term" value="F:metal ion binding"/>
    <property type="evidence" value="ECO:0007669"/>
    <property type="project" value="UniProtKB-KW"/>
</dbReference>
<name>A0A6S7H5E3_PARCT</name>
<dbReference type="GO" id="GO:0016020">
    <property type="term" value="C:membrane"/>
    <property type="evidence" value="ECO:0007669"/>
    <property type="project" value="UniProtKB-SubCell"/>
</dbReference>
<feature type="transmembrane region" description="Helical" evidence="8">
    <location>
        <begin position="79"/>
        <end position="99"/>
    </location>
</feature>
<dbReference type="Pfam" id="PF03006">
    <property type="entry name" value="HlyIII"/>
    <property type="match status" value="1"/>
</dbReference>
<sequence length="302" mass="34420">MSETRYRQKLSPNGHENQANGFPHVLANNNNASSENRVYKIGDMPEYLRFNPFVKAGYRRQMNAKECCQSLLFFHNETVNIYTHAISGILMLFWIPYASIPSINANYTLYVLHYIGCLSPFIGSTIYHLFMCHTSGSVTYDRLLKFDMCGIWAINAFGGITAIKATLYCSPNIGNFCVVLYFLTAFVILYLVLTAKNVKERFKPLLLFGVCRYTLLAVRGVMLYYNLAAGDSRAIIYYILMDLAALIGGILNVIRFPERYIPGKLDYCFNSHNLMHVVVTFCPILLHCGTMLDFNWMANNQC</sequence>
<dbReference type="OrthoDB" id="535992at2759"/>
<comment type="caution">
    <text evidence="9">The sequence shown here is derived from an EMBL/GenBank/DDBJ whole genome shotgun (WGS) entry which is preliminary data.</text>
</comment>
<proteinExistence type="inferred from homology"/>
<organism evidence="9 10">
    <name type="scientific">Paramuricea clavata</name>
    <name type="common">Red gorgonian</name>
    <name type="synonym">Violescent sea-whip</name>
    <dbReference type="NCBI Taxonomy" id="317549"/>
    <lineage>
        <taxon>Eukaryota</taxon>
        <taxon>Metazoa</taxon>
        <taxon>Cnidaria</taxon>
        <taxon>Anthozoa</taxon>
        <taxon>Octocorallia</taxon>
        <taxon>Malacalcyonacea</taxon>
        <taxon>Plexauridae</taxon>
        <taxon>Paramuricea</taxon>
    </lineage>
</organism>
<dbReference type="GO" id="GO:0038023">
    <property type="term" value="F:signaling receptor activity"/>
    <property type="evidence" value="ECO:0007669"/>
    <property type="project" value="TreeGrafter"/>
</dbReference>
<evidence type="ECO:0000256" key="7">
    <source>
        <dbReference type="SAM" id="MobiDB-lite"/>
    </source>
</evidence>
<feature type="transmembrane region" description="Helical" evidence="8">
    <location>
        <begin position="274"/>
        <end position="292"/>
    </location>
</feature>
<keyword evidence="5 8" id="KW-0472">Membrane</keyword>
<dbReference type="Proteomes" id="UP001152795">
    <property type="component" value="Unassembled WGS sequence"/>
</dbReference>
<keyword evidence="6" id="KW-0862">Zinc</keyword>
<keyword evidence="6" id="KW-0479">Metal-binding</keyword>
<accession>A0A6S7H5E3</accession>
<keyword evidence="9" id="KW-0675">Receptor</keyword>
<keyword evidence="4 8" id="KW-1133">Transmembrane helix</keyword>
<keyword evidence="3 8" id="KW-0812">Transmembrane</keyword>
<evidence type="ECO:0000256" key="2">
    <source>
        <dbReference type="ARBA" id="ARBA00007018"/>
    </source>
</evidence>
<gene>
    <name evidence="9" type="ORF">PACLA_8A022978</name>
</gene>
<evidence type="ECO:0000256" key="8">
    <source>
        <dbReference type="SAM" id="Phobius"/>
    </source>
</evidence>
<feature type="region of interest" description="Disordered" evidence="7">
    <location>
        <begin position="1"/>
        <end position="22"/>
    </location>
</feature>
<comment type="similarity">
    <text evidence="2">Belongs to the ADIPOR family.</text>
</comment>
<dbReference type="PANTHER" id="PTHR20855">
    <property type="entry name" value="ADIPOR/PROGESTIN RECEPTOR-RELATED"/>
    <property type="match status" value="1"/>
</dbReference>
<evidence type="ECO:0000313" key="10">
    <source>
        <dbReference type="Proteomes" id="UP001152795"/>
    </source>
</evidence>
<reference evidence="9" key="1">
    <citation type="submission" date="2020-04" db="EMBL/GenBank/DDBJ databases">
        <authorList>
            <person name="Alioto T."/>
            <person name="Alioto T."/>
            <person name="Gomez Garrido J."/>
        </authorList>
    </citation>
    <scope>NUCLEOTIDE SEQUENCE</scope>
    <source>
        <strain evidence="9">A484AB</strain>
    </source>
</reference>
<dbReference type="PANTHER" id="PTHR20855:SF138">
    <property type="entry name" value="PROGESTIN AND ADIPOQ RECEPTOR FAMILY MEMBER 4"/>
    <property type="match status" value="1"/>
</dbReference>
<protein>
    <submittedName>
        <fullName evidence="9">Progestin and adipoQ receptor family member 4</fullName>
    </submittedName>
</protein>
<feature type="binding site" evidence="6">
    <location>
        <position position="276"/>
    </location>
    <ligand>
        <name>Zn(2+)</name>
        <dbReference type="ChEBI" id="CHEBI:29105"/>
    </ligand>
</feature>
<comment type="subcellular location">
    <subcellularLocation>
        <location evidence="1">Membrane</location>
        <topology evidence="1">Multi-pass membrane protein</topology>
    </subcellularLocation>
</comment>
<feature type="compositionally biased region" description="Polar residues" evidence="7">
    <location>
        <begin position="10"/>
        <end position="20"/>
    </location>
</feature>
<evidence type="ECO:0000256" key="5">
    <source>
        <dbReference type="ARBA" id="ARBA00023136"/>
    </source>
</evidence>
<feature type="binding site" evidence="6">
    <location>
        <position position="272"/>
    </location>
    <ligand>
        <name>Zn(2+)</name>
        <dbReference type="ChEBI" id="CHEBI:29105"/>
    </ligand>
</feature>
<feature type="binding site" evidence="6">
    <location>
        <position position="128"/>
    </location>
    <ligand>
        <name>Zn(2+)</name>
        <dbReference type="ChEBI" id="CHEBI:29105"/>
    </ligand>
</feature>
<feature type="transmembrane region" description="Helical" evidence="8">
    <location>
        <begin position="173"/>
        <end position="193"/>
    </location>
</feature>
<feature type="transmembrane region" description="Helical" evidence="8">
    <location>
        <begin position="234"/>
        <end position="254"/>
    </location>
</feature>
<evidence type="ECO:0000256" key="6">
    <source>
        <dbReference type="PIRSR" id="PIRSR604254-1"/>
    </source>
</evidence>
<evidence type="ECO:0000256" key="4">
    <source>
        <dbReference type="ARBA" id="ARBA00022989"/>
    </source>
</evidence>
<dbReference type="InterPro" id="IPR004254">
    <property type="entry name" value="AdipoR/HlyIII-related"/>
</dbReference>
<keyword evidence="10" id="KW-1185">Reference proteome</keyword>
<dbReference type="EMBL" id="CACRXK020003954">
    <property type="protein sequence ID" value="CAB4000895.1"/>
    <property type="molecule type" value="Genomic_DNA"/>
</dbReference>